<keyword evidence="2" id="KW-0812">Transmembrane</keyword>
<keyword evidence="2" id="KW-0472">Membrane</keyword>
<feature type="chain" id="PRO_5037320548" description="DUF7282 domain-containing protein" evidence="3">
    <location>
        <begin position="23"/>
        <end position="352"/>
    </location>
</feature>
<keyword evidence="2" id="KW-1133">Transmembrane helix</keyword>
<evidence type="ECO:0000256" key="1">
    <source>
        <dbReference type="SAM" id="MobiDB-lite"/>
    </source>
</evidence>
<dbReference type="Pfam" id="PF23951">
    <property type="entry name" value="DUF7282"/>
    <property type="match status" value="1"/>
</dbReference>
<dbReference type="Proteomes" id="UP000704960">
    <property type="component" value="Unassembled WGS sequence"/>
</dbReference>
<organism evidence="5 6">
    <name type="scientific">Candidatus Sungiibacteriota bacterium</name>
    <dbReference type="NCBI Taxonomy" id="2750080"/>
    <lineage>
        <taxon>Bacteria</taxon>
        <taxon>Candidatus Sungiibacteriota</taxon>
    </lineage>
</organism>
<comment type="caution">
    <text evidence="5">The sequence shown here is derived from an EMBL/GenBank/DDBJ whole genome shotgun (WGS) entry which is preliminary data.</text>
</comment>
<keyword evidence="3" id="KW-0732">Signal</keyword>
<accession>A0A933DRG1</accession>
<protein>
    <recommendedName>
        <fullName evidence="4">DUF7282 domain-containing protein</fullName>
    </recommendedName>
</protein>
<reference evidence="5" key="1">
    <citation type="submission" date="2020-07" db="EMBL/GenBank/DDBJ databases">
        <title>Huge and variable diversity of episymbiotic CPR bacteria and DPANN archaea in groundwater ecosystems.</title>
        <authorList>
            <person name="He C.Y."/>
            <person name="Keren R."/>
            <person name="Whittaker M."/>
            <person name="Farag I.F."/>
            <person name="Doudna J."/>
            <person name="Cate J.H.D."/>
            <person name="Banfield J.F."/>
        </authorList>
    </citation>
    <scope>NUCLEOTIDE SEQUENCE</scope>
    <source>
        <strain evidence="5">NC_groundwater_1226_Ag_S-0.1um_59_124</strain>
    </source>
</reference>
<evidence type="ECO:0000313" key="6">
    <source>
        <dbReference type="Proteomes" id="UP000704960"/>
    </source>
</evidence>
<proteinExistence type="predicted"/>
<feature type="compositionally biased region" description="Polar residues" evidence="1">
    <location>
        <begin position="215"/>
        <end position="225"/>
    </location>
</feature>
<dbReference type="InterPro" id="IPR055706">
    <property type="entry name" value="Slg1/2_DUF7282"/>
</dbReference>
<evidence type="ECO:0000259" key="4">
    <source>
        <dbReference type="Pfam" id="PF23951"/>
    </source>
</evidence>
<feature type="transmembrane region" description="Helical" evidence="2">
    <location>
        <begin position="189"/>
        <end position="207"/>
    </location>
</feature>
<evidence type="ECO:0000256" key="2">
    <source>
        <dbReference type="SAM" id="Phobius"/>
    </source>
</evidence>
<feature type="signal peptide" evidence="3">
    <location>
        <begin position="1"/>
        <end position="22"/>
    </location>
</feature>
<feature type="region of interest" description="Disordered" evidence="1">
    <location>
        <begin position="215"/>
        <end position="234"/>
    </location>
</feature>
<evidence type="ECO:0000256" key="3">
    <source>
        <dbReference type="SAM" id="SignalP"/>
    </source>
</evidence>
<dbReference type="AlphaFoldDB" id="A0A933DRG1"/>
<name>A0A933DRG1_9BACT</name>
<dbReference type="EMBL" id="JACQMJ010000007">
    <property type="protein sequence ID" value="MBI4132296.1"/>
    <property type="molecule type" value="Genomic_DNA"/>
</dbReference>
<feature type="domain" description="DUF7282" evidence="4">
    <location>
        <begin position="245"/>
        <end position="337"/>
    </location>
</feature>
<evidence type="ECO:0000313" key="5">
    <source>
        <dbReference type="EMBL" id="MBI4132296.1"/>
    </source>
</evidence>
<gene>
    <name evidence="5" type="ORF">HY474_01555</name>
</gene>
<sequence>MWRVLAVLAFLLIFTAVPGAMAGEGNAPELTFHPPANTSPRFQQFFTEYRSMVRSWWEHGGERAARGRWHVTAEEKAAGPGSGPPHFTISVAMEQDGLSQLRVLTFEARPLGEKELFLASHAAYDATLGAILGEYQGHRVWKGLTPGEAVFRRLEPLPIRAAAFFYPRRLLRYRQTVILNAMMDPYQKMAAAAVFIIIGLAGGFWLGRTAGLPTEQSLSRTTPAPSASLEIPPPSTGSMLAGANAIAVNDQPPGLTVVVSLVALERDGWMVIHESDGGGPGRILGAKRFDAGQGSGTAELLRPTEEGRVYFAMLHADDGDRQFNHIKDLPLEDPQGNVILIRFVATKTSSIQ</sequence>